<proteinExistence type="inferred from homology"/>
<dbReference type="Pfam" id="PF13715">
    <property type="entry name" value="CarbopepD_reg_2"/>
    <property type="match status" value="1"/>
</dbReference>
<keyword evidence="5 11" id="KW-0812">Transmembrane</keyword>
<dbReference type="Proteomes" id="UP000633278">
    <property type="component" value="Unassembled WGS sequence"/>
</dbReference>
<evidence type="ECO:0000259" key="14">
    <source>
        <dbReference type="Pfam" id="PF00593"/>
    </source>
</evidence>
<dbReference type="InterPro" id="IPR039426">
    <property type="entry name" value="TonB-dep_rcpt-like"/>
</dbReference>
<evidence type="ECO:0000256" key="7">
    <source>
        <dbReference type="ARBA" id="ARBA00023065"/>
    </source>
</evidence>
<dbReference type="PANTHER" id="PTHR32552:SF81">
    <property type="entry name" value="TONB-DEPENDENT OUTER MEMBRANE RECEPTOR"/>
    <property type="match status" value="1"/>
</dbReference>
<evidence type="ECO:0000259" key="15">
    <source>
        <dbReference type="Pfam" id="PF07715"/>
    </source>
</evidence>
<comment type="similarity">
    <text evidence="11 12">Belongs to the TonB-dependent receptor family.</text>
</comment>
<keyword evidence="7" id="KW-0406">Ion transport</keyword>
<protein>
    <submittedName>
        <fullName evidence="16">TonB-dependent receptor</fullName>
    </submittedName>
</protein>
<accession>A0A917I1F4</accession>
<keyword evidence="13" id="KW-0732">Signal</keyword>
<dbReference type="InterPro" id="IPR012910">
    <property type="entry name" value="Plug_dom"/>
</dbReference>
<gene>
    <name evidence="16" type="primary">nicT</name>
    <name evidence="16" type="ORF">GCM10011416_20040</name>
</gene>
<keyword evidence="3 11" id="KW-1134">Transmembrane beta strand</keyword>
<evidence type="ECO:0000256" key="9">
    <source>
        <dbReference type="ARBA" id="ARBA00023136"/>
    </source>
</evidence>
<evidence type="ECO:0000256" key="2">
    <source>
        <dbReference type="ARBA" id="ARBA00022448"/>
    </source>
</evidence>
<keyword evidence="6" id="KW-0408">Iron</keyword>
<comment type="subcellular location">
    <subcellularLocation>
        <location evidence="1 11">Cell outer membrane</location>
        <topology evidence="1 11">Multi-pass membrane protein</topology>
    </subcellularLocation>
</comment>
<evidence type="ECO:0000256" key="10">
    <source>
        <dbReference type="ARBA" id="ARBA00023237"/>
    </source>
</evidence>
<dbReference type="InterPro" id="IPR036942">
    <property type="entry name" value="Beta-barrel_TonB_sf"/>
</dbReference>
<reference evidence="16" key="1">
    <citation type="journal article" date="2014" name="Int. J. Syst. Evol. Microbiol.">
        <title>Complete genome sequence of Corynebacterium casei LMG S-19264T (=DSM 44701T), isolated from a smear-ripened cheese.</title>
        <authorList>
            <consortium name="US DOE Joint Genome Institute (JGI-PGF)"/>
            <person name="Walter F."/>
            <person name="Albersmeier A."/>
            <person name="Kalinowski J."/>
            <person name="Ruckert C."/>
        </authorList>
    </citation>
    <scope>NUCLEOTIDE SEQUENCE</scope>
    <source>
        <strain evidence="16">CGMCC 1.15763</strain>
    </source>
</reference>
<dbReference type="Pfam" id="PF07715">
    <property type="entry name" value="Plug"/>
    <property type="match status" value="1"/>
</dbReference>
<dbReference type="InterPro" id="IPR008969">
    <property type="entry name" value="CarboxyPept-like_regulatory"/>
</dbReference>
<evidence type="ECO:0000256" key="8">
    <source>
        <dbReference type="ARBA" id="ARBA00023077"/>
    </source>
</evidence>
<keyword evidence="10 11" id="KW-0998">Cell outer membrane</keyword>
<dbReference type="SUPFAM" id="SSF56935">
    <property type="entry name" value="Porins"/>
    <property type="match status" value="1"/>
</dbReference>
<dbReference type="PROSITE" id="PS52016">
    <property type="entry name" value="TONB_DEPENDENT_REC_3"/>
    <property type="match status" value="1"/>
</dbReference>
<dbReference type="GO" id="GO:0006826">
    <property type="term" value="P:iron ion transport"/>
    <property type="evidence" value="ECO:0007669"/>
    <property type="project" value="UniProtKB-KW"/>
</dbReference>
<evidence type="ECO:0000256" key="11">
    <source>
        <dbReference type="PROSITE-ProRule" id="PRU01360"/>
    </source>
</evidence>
<keyword evidence="16" id="KW-0675">Receptor</keyword>
<keyword evidence="2 11" id="KW-0813">Transport</keyword>
<dbReference type="SUPFAM" id="SSF49464">
    <property type="entry name" value="Carboxypeptidase regulatory domain-like"/>
    <property type="match status" value="1"/>
</dbReference>
<name>A0A917I1F4_9FLAO</name>
<dbReference type="InterPro" id="IPR037066">
    <property type="entry name" value="Plug_dom_sf"/>
</dbReference>
<dbReference type="GO" id="GO:0009279">
    <property type="term" value="C:cell outer membrane"/>
    <property type="evidence" value="ECO:0007669"/>
    <property type="project" value="UniProtKB-SubCell"/>
</dbReference>
<dbReference type="AlphaFoldDB" id="A0A917I1F4"/>
<evidence type="ECO:0000256" key="1">
    <source>
        <dbReference type="ARBA" id="ARBA00004571"/>
    </source>
</evidence>
<feature type="signal peptide" evidence="13">
    <location>
        <begin position="1"/>
        <end position="19"/>
    </location>
</feature>
<dbReference type="Pfam" id="PF00593">
    <property type="entry name" value="TonB_dep_Rec_b-barrel"/>
    <property type="match status" value="1"/>
</dbReference>
<feature type="domain" description="TonB-dependent receptor plug" evidence="15">
    <location>
        <begin position="111"/>
        <end position="218"/>
    </location>
</feature>
<evidence type="ECO:0000256" key="6">
    <source>
        <dbReference type="ARBA" id="ARBA00023004"/>
    </source>
</evidence>
<feature type="chain" id="PRO_5036689743" evidence="13">
    <location>
        <begin position="20"/>
        <end position="743"/>
    </location>
</feature>
<keyword evidence="4" id="KW-0410">Iron transport</keyword>
<keyword evidence="9 11" id="KW-0472">Membrane</keyword>
<dbReference type="Gene3D" id="2.170.130.10">
    <property type="entry name" value="TonB-dependent receptor, plug domain"/>
    <property type="match status" value="1"/>
</dbReference>
<dbReference type="RefSeq" id="WP_188599187.1">
    <property type="nucleotide sequence ID" value="NZ_BMJW01000002.1"/>
</dbReference>
<keyword evidence="17" id="KW-1185">Reference proteome</keyword>
<reference evidence="16" key="2">
    <citation type="submission" date="2020-09" db="EMBL/GenBank/DDBJ databases">
        <authorList>
            <person name="Sun Q."/>
            <person name="Zhou Y."/>
        </authorList>
    </citation>
    <scope>NUCLEOTIDE SEQUENCE</scope>
    <source>
        <strain evidence="16">CGMCC 1.15763</strain>
    </source>
</reference>
<dbReference type="EMBL" id="BMJW01000002">
    <property type="protein sequence ID" value="GGH01328.1"/>
    <property type="molecule type" value="Genomic_DNA"/>
</dbReference>
<evidence type="ECO:0000256" key="4">
    <source>
        <dbReference type="ARBA" id="ARBA00022496"/>
    </source>
</evidence>
<sequence>MYKTKYLVVFLLSSVSIFAQNFSGRVLNENKLPIENVYVYNLSSYSHTHTDIHGAFSLENTTVGDRIEFGILGYQKRVITITRQQLDSKQTIELENKVFVLDELELNKQIDPIQTIVKMDLAKNPVNSSQQILQKVPGLFIGQHAGGGKAEQIFLRGFDIDHGTDLSLTVDGMPVNMVSHAHGQGYSDLHFLIPETIQKISFGKGPYYASKGDFNTAGYVDFKTKTALTQNAINVGFGQFNTFRTLGLFKLLDGSNSENAFAAIEYLATDGFVESPQNFNRINLFTKYTSYLKDNSRLSITASHFTSRWDASGQIPERAVNAGNITRFGTIDDTEGGETSRSNINLQHNATLANDTEIQTNIFYTNYQFLLFSNFTFFLDDPINGDQIKQAENRDIFGFNTQFTKSGAWQNAPVSLTAGTGLRTDIVKNNELSHTLNRKQVLNPIQLGDINQTNYYAFVNTQIDLGKFTISPALRLDYMKFLYNDALAALYSSKAKSQVIVNPKLNITYRANEHLQWFVKSGIGFHSNDTRVVVNQTQNKTLPRAYGVDFGTIWKPTPRLLLNTALWYLLSEEEFVYVGDAGIVEPSGESQRYGLDLSLRYQLTDWLYFDSDATFTKARSLESVSGQDYIPLAPDLTVTGGLSLTNYHNFSGGIRYRYLGDRAANEDNSIIAKGYFVSDANINYQLNKSLNIGLSIENIFDTVWNETQFATESRLQNEINSVEEIHFTPGTPFSAKVAINYTF</sequence>
<comment type="caution">
    <text evidence="16">The sequence shown here is derived from an EMBL/GenBank/DDBJ whole genome shotgun (WGS) entry which is preliminary data.</text>
</comment>
<evidence type="ECO:0000256" key="12">
    <source>
        <dbReference type="RuleBase" id="RU003357"/>
    </source>
</evidence>
<evidence type="ECO:0000256" key="5">
    <source>
        <dbReference type="ARBA" id="ARBA00022692"/>
    </source>
</evidence>
<evidence type="ECO:0000313" key="17">
    <source>
        <dbReference type="Proteomes" id="UP000633278"/>
    </source>
</evidence>
<feature type="domain" description="TonB-dependent receptor-like beta-barrel" evidence="14">
    <location>
        <begin position="297"/>
        <end position="699"/>
    </location>
</feature>
<dbReference type="Gene3D" id="2.40.170.20">
    <property type="entry name" value="TonB-dependent receptor, beta-barrel domain"/>
    <property type="match status" value="1"/>
</dbReference>
<evidence type="ECO:0000256" key="13">
    <source>
        <dbReference type="SAM" id="SignalP"/>
    </source>
</evidence>
<evidence type="ECO:0000256" key="3">
    <source>
        <dbReference type="ARBA" id="ARBA00022452"/>
    </source>
</evidence>
<keyword evidence="8 12" id="KW-0798">TonB box</keyword>
<evidence type="ECO:0000313" key="16">
    <source>
        <dbReference type="EMBL" id="GGH01328.1"/>
    </source>
</evidence>
<dbReference type="InterPro" id="IPR000531">
    <property type="entry name" value="Beta-barrel_TonB"/>
</dbReference>
<dbReference type="PANTHER" id="PTHR32552">
    <property type="entry name" value="FERRICHROME IRON RECEPTOR-RELATED"/>
    <property type="match status" value="1"/>
</dbReference>
<organism evidence="16 17">
    <name type="scientific">Polaribacter pacificus</name>
    <dbReference type="NCBI Taxonomy" id="1775173"/>
    <lineage>
        <taxon>Bacteria</taxon>
        <taxon>Pseudomonadati</taxon>
        <taxon>Bacteroidota</taxon>
        <taxon>Flavobacteriia</taxon>
        <taxon>Flavobacteriales</taxon>
        <taxon>Flavobacteriaceae</taxon>
    </lineage>
</organism>